<protein>
    <recommendedName>
        <fullName evidence="3">cellulase</fullName>
        <ecNumber evidence="3">3.2.1.4</ecNumber>
    </recommendedName>
</protein>
<dbReference type="NCBIfam" id="NF008305">
    <property type="entry name" value="PRK11097.1"/>
    <property type="match status" value="1"/>
</dbReference>
<evidence type="ECO:0000256" key="4">
    <source>
        <dbReference type="ARBA" id="ARBA00022801"/>
    </source>
</evidence>
<comment type="caution">
    <text evidence="9">The sequence shown here is derived from an EMBL/GenBank/DDBJ whole genome shotgun (WGS) entry which is preliminary data.</text>
</comment>
<evidence type="ECO:0000256" key="8">
    <source>
        <dbReference type="SAM" id="SignalP"/>
    </source>
</evidence>
<keyword evidence="6 9" id="KW-0326">Glycosidase</keyword>
<dbReference type="Proteomes" id="UP000886339">
    <property type="component" value="Unassembled WGS sequence"/>
</dbReference>
<dbReference type="EMBL" id="DRLF01000113">
    <property type="protein sequence ID" value="HEC05801.1"/>
    <property type="molecule type" value="Genomic_DNA"/>
</dbReference>
<keyword evidence="4 9" id="KW-0378">Hydrolase</keyword>
<dbReference type="Pfam" id="PF01270">
    <property type="entry name" value="Glyco_hydro_8"/>
    <property type="match status" value="1"/>
</dbReference>
<dbReference type="PRINTS" id="PR00735">
    <property type="entry name" value="GLHYDRLASE8"/>
</dbReference>
<dbReference type="InterPro" id="IPR008928">
    <property type="entry name" value="6-hairpin_glycosidase_sf"/>
</dbReference>
<feature type="signal peptide" evidence="8">
    <location>
        <begin position="1"/>
        <end position="23"/>
    </location>
</feature>
<keyword evidence="7" id="KW-0119">Carbohydrate metabolism</keyword>
<evidence type="ECO:0000256" key="5">
    <source>
        <dbReference type="ARBA" id="ARBA00023001"/>
    </source>
</evidence>
<organism evidence="9">
    <name type="scientific">Thiolapillus brandeum</name>
    <dbReference type="NCBI Taxonomy" id="1076588"/>
    <lineage>
        <taxon>Bacteria</taxon>
        <taxon>Pseudomonadati</taxon>
        <taxon>Pseudomonadota</taxon>
        <taxon>Gammaproteobacteria</taxon>
        <taxon>Chromatiales</taxon>
        <taxon>Sedimenticolaceae</taxon>
        <taxon>Thiolapillus</taxon>
    </lineage>
</organism>
<dbReference type="SUPFAM" id="SSF48208">
    <property type="entry name" value="Six-hairpin glycosidases"/>
    <property type="match status" value="1"/>
</dbReference>
<comment type="catalytic activity">
    <reaction evidence="1">
        <text>Endohydrolysis of (1-&gt;4)-beta-D-glucosidic linkages in cellulose, lichenin and cereal beta-D-glucans.</text>
        <dbReference type="EC" id="3.2.1.4"/>
    </reaction>
</comment>
<evidence type="ECO:0000256" key="7">
    <source>
        <dbReference type="ARBA" id="ARBA00023326"/>
    </source>
</evidence>
<evidence type="ECO:0000313" key="9">
    <source>
        <dbReference type="EMBL" id="HEC05801.1"/>
    </source>
</evidence>
<keyword evidence="5" id="KW-0136">Cellulose degradation</keyword>
<dbReference type="AlphaFoldDB" id="A0A831RRS2"/>
<feature type="chain" id="PRO_5032920190" description="cellulase" evidence="8">
    <location>
        <begin position="24"/>
        <end position="374"/>
    </location>
</feature>
<dbReference type="GO" id="GO:0008810">
    <property type="term" value="F:cellulase activity"/>
    <property type="evidence" value="ECO:0007669"/>
    <property type="project" value="UniProtKB-EC"/>
</dbReference>
<reference evidence="9" key="1">
    <citation type="journal article" date="2020" name="mSystems">
        <title>Genome- and Community-Level Interaction Insights into Carbon Utilization and Element Cycling Functions of Hydrothermarchaeota in Hydrothermal Sediment.</title>
        <authorList>
            <person name="Zhou Z."/>
            <person name="Liu Y."/>
            <person name="Xu W."/>
            <person name="Pan J."/>
            <person name="Luo Z.H."/>
            <person name="Li M."/>
        </authorList>
    </citation>
    <scope>NUCLEOTIDE SEQUENCE [LARGE SCALE GENOMIC DNA]</scope>
    <source>
        <strain evidence="9">HyVt-458</strain>
    </source>
</reference>
<accession>A0A831RRS2</accession>
<comment type="similarity">
    <text evidence="2">Belongs to the glycosyl hydrolase 8 (cellulase D) family.</text>
</comment>
<dbReference type="Gene3D" id="1.50.10.10">
    <property type="match status" value="1"/>
</dbReference>
<evidence type="ECO:0000256" key="3">
    <source>
        <dbReference type="ARBA" id="ARBA00012601"/>
    </source>
</evidence>
<gene>
    <name evidence="9" type="primary">bcsZ</name>
    <name evidence="9" type="ORF">ENJ12_03045</name>
</gene>
<sequence>MMFQAVVAPLLLLIWLLSGTAAADTTGKLWQQFQDRLVSGDGRVIDVHTPRQHTTSEGQAYALFMALVMNDQARFDQLLRWTENNLAQGDLESHLPAWQWGRKADGSWSVVDANSASDADLWLAYTLAEAGRLWCRPRLSKLADSLARRMLREESVDLPGLGLMLLPGPRGFALQPGRWRLNPSYLPLQLLRRFAQLQPDRGWEKILENTVMMLRTSRHGFVPDWIIYDASADFLPDSKYRARGGYDAIRVYLWAGMLHEEEPYRPVLLSLLRPMADRLKQLGKPPRSIDTETGISTDFGPAGFSAALMPLLVSLRYSEALAQAEKHAVEVLEHPDYYYDQVLSLFALGWMEGYYRFGPRGQLLPKWNKSCMED</sequence>
<evidence type="ECO:0000256" key="1">
    <source>
        <dbReference type="ARBA" id="ARBA00000966"/>
    </source>
</evidence>
<name>A0A831RRS2_9GAMM</name>
<dbReference type="InterPro" id="IPR012341">
    <property type="entry name" value="6hp_glycosidase-like_sf"/>
</dbReference>
<keyword evidence="8" id="KW-0732">Signal</keyword>
<evidence type="ECO:0000256" key="2">
    <source>
        <dbReference type="ARBA" id="ARBA00009209"/>
    </source>
</evidence>
<keyword evidence="7" id="KW-0624">Polysaccharide degradation</keyword>
<dbReference type="GO" id="GO:0030245">
    <property type="term" value="P:cellulose catabolic process"/>
    <property type="evidence" value="ECO:0007669"/>
    <property type="project" value="UniProtKB-KW"/>
</dbReference>
<dbReference type="EC" id="3.2.1.4" evidence="3"/>
<dbReference type="InterPro" id="IPR002037">
    <property type="entry name" value="Glyco_hydro_8"/>
</dbReference>
<proteinExistence type="inferred from homology"/>
<evidence type="ECO:0000256" key="6">
    <source>
        <dbReference type="ARBA" id="ARBA00023295"/>
    </source>
</evidence>